<reference evidence="2" key="1">
    <citation type="journal article" date="2015" name="Nature">
        <title>Complex archaea that bridge the gap between prokaryotes and eukaryotes.</title>
        <authorList>
            <person name="Spang A."/>
            <person name="Saw J.H."/>
            <person name="Jorgensen S.L."/>
            <person name="Zaremba-Niedzwiedzka K."/>
            <person name="Martijn J."/>
            <person name="Lind A.E."/>
            <person name="van Eijk R."/>
            <person name="Schleper C."/>
            <person name="Guy L."/>
            <person name="Ettema T.J."/>
        </authorList>
    </citation>
    <scope>NUCLEOTIDE SEQUENCE</scope>
</reference>
<evidence type="ECO:0000256" key="1">
    <source>
        <dbReference type="SAM" id="MobiDB-lite"/>
    </source>
</evidence>
<evidence type="ECO:0000313" key="2">
    <source>
        <dbReference type="EMBL" id="KKM81739.1"/>
    </source>
</evidence>
<protein>
    <submittedName>
        <fullName evidence="2">Uncharacterized protein</fullName>
    </submittedName>
</protein>
<proteinExistence type="predicted"/>
<sequence>MTAKDPVTGRPLHEFVVDPLAAPTVLPTEGSPLDEPGVQQAPHGDTRKDPVLVVTISRDLDIDQAVEALTEVIKDARRKLAERRQG</sequence>
<dbReference type="AlphaFoldDB" id="A0A0F9KHY1"/>
<comment type="caution">
    <text evidence="2">The sequence shown here is derived from an EMBL/GenBank/DDBJ whole genome shotgun (WGS) entry which is preliminary data.</text>
</comment>
<name>A0A0F9KHY1_9ZZZZ</name>
<feature type="region of interest" description="Disordered" evidence="1">
    <location>
        <begin position="21"/>
        <end position="46"/>
    </location>
</feature>
<organism evidence="2">
    <name type="scientific">marine sediment metagenome</name>
    <dbReference type="NCBI Taxonomy" id="412755"/>
    <lineage>
        <taxon>unclassified sequences</taxon>
        <taxon>metagenomes</taxon>
        <taxon>ecological metagenomes</taxon>
    </lineage>
</organism>
<gene>
    <name evidence="2" type="ORF">LCGC14_1326830</name>
</gene>
<dbReference type="EMBL" id="LAZR01007973">
    <property type="protein sequence ID" value="KKM81739.1"/>
    <property type="molecule type" value="Genomic_DNA"/>
</dbReference>
<accession>A0A0F9KHY1</accession>